<dbReference type="GO" id="GO:0060287">
    <property type="term" value="P:epithelial cilium movement involved in determination of left/right asymmetry"/>
    <property type="evidence" value="ECO:0007669"/>
    <property type="project" value="TreeGrafter"/>
</dbReference>
<dbReference type="STRING" id="7375.A0A0L0C1D0"/>
<evidence type="ECO:0000256" key="1">
    <source>
        <dbReference type="ARBA" id="ARBA00005805"/>
    </source>
</evidence>
<evidence type="ECO:0000256" key="4">
    <source>
        <dbReference type="ARBA" id="ARBA00045182"/>
    </source>
</evidence>
<dbReference type="PANTHER" id="PTHR18962:SF0">
    <property type="entry name" value="COILED-COIL DOMAIN-CONTAINING PROTEIN 39"/>
    <property type="match status" value="1"/>
</dbReference>
<dbReference type="EMBL" id="JRES01001032">
    <property type="protein sequence ID" value="KNC26056.1"/>
    <property type="molecule type" value="Genomic_DNA"/>
</dbReference>
<evidence type="ECO:0000256" key="3">
    <source>
        <dbReference type="ARBA" id="ARBA00023054"/>
    </source>
</evidence>
<comment type="similarity">
    <text evidence="1">Belongs to the CCDC39 family.</text>
</comment>
<comment type="caution">
    <text evidence="6">The sequence shown here is derived from an EMBL/GenBank/DDBJ whole genome shotgun (WGS) entry which is preliminary data.</text>
</comment>
<organism evidence="6 7">
    <name type="scientific">Lucilia cuprina</name>
    <name type="common">Green bottle fly</name>
    <name type="synonym">Australian sheep blowfly</name>
    <dbReference type="NCBI Taxonomy" id="7375"/>
    <lineage>
        <taxon>Eukaryota</taxon>
        <taxon>Metazoa</taxon>
        <taxon>Ecdysozoa</taxon>
        <taxon>Arthropoda</taxon>
        <taxon>Hexapoda</taxon>
        <taxon>Insecta</taxon>
        <taxon>Pterygota</taxon>
        <taxon>Neoptera</taxon>
        <taxon>Endopterygota</taxon>
        <taxon>Diptera</taxon>
        <taxon>Brachycera</taxon>
        <taxon>Muscomorpha</taxon>
        <taxon>Oestroidea</taxon>
        <taxon>Calliphoridae</taxon>
        <taxon>Luciliinae</taxon>
        <taxon>Lucilia</taxon>
    </lineage>
</organism>
<name>A0A0L0C1D0_LUCCU</name>
<keyword evidence="3 5" id="KW-0175">Coiled coil</keyword>
<reference evidence="6 7" key="1">
    <citation type="journal article" date="2015" name="Nat. Commun.">
        <title>Lucilia cuprina genome unlocks parasitic fly biology to underpin future interventions.</title>
        <authorList>
            <person name="Anstead C.A."/>
            <person name="Korhonen P.K."/>
            <person name="Young N.D."/>
            <person name="Hall R.S."/>
            <person name="Jex A.R."/>
            <person name="Murali S.C."/>
            <person name="Hughes D.S."/>
            <person name="Lee S.F."/>
            <person name="Perry T."/>
            <person name="Stroehlein A.J."/>
            <person name="Ansell B.R."/>
            <person name="Breugelmans B."/>
            <person name="Hofmann A."/>
            <person name="Qu J."/>
            <person name="Dugan S."/>
            <person name="Lee S.L."/>
            <person name="Chao H."/>
            <person name="Dinh H."/>
            <person name="Han Y."/>
            <person name="Doddapaneni H.V."/>
            <person name="Worley K.C."/>
            <person name="Muzny D.M."/>
            <person name="Ioannidis P."/>
            <person name="Waterhouse R.M."/>
            <person name="Zdobnov E.M."/>
            <person name="James P.J."/>
            <person name="Bagnall N.H."/>
            <person name="Kotze A.C."/>
            <person name="Gibbs R.A."/>
            <person name="Richards S."/>
            <person name="Batterham P."/>
            <person name="Gasser R.B."/>
        </authorList>
    </citation>
    <scope>NUCLEOTIDE SEQUENCE [LARGE SCALE GENOMIC DNA]</scope>
    <source>
        <strain evidence="6 7">LS</strain>
        <tissue evidence="6">Full body</tissue>
    </source>
</reference>
<evidence type="ECO:0000313" key="7">
    <source>
        <dbReference type="Proteomes" id="UP000037069"/>
    </source>
</evidence>
<accession>A0A0L0C1D0</accession>
<dbReference type="GO" id="GO:0005930">
    <property type="term" value="C:axoneme"/>
    <property type="evidence" value="ECO:0007669"/>
    <property type="project" value="InterPro"/>
</dbReference>
<feature type="coiled-coil region" evidence="5">
    <location>
        <begin position="28"/>
        <end position="69"/>
    </location>
</feature>
<gene>
    <name evidence="6" type="ORF">FF38_04146</name>
</gene>
<dbReference type="GO" id="GO:0005576">
    <property type="term" value="C:extracellular region"/>
    <property type="evidence" value="ECO:0007669"/>
    <property type="project" value="GOC"/>
</dbReference>
<evidence type="ECO:0000313" key="6">
    <source>
        <dbReference type="EMBL" id="KNC26056.1"/>
    </source>
</evidence>
<dbReference type="PANTHER" id="PTHR18962">
    <property type="entry name" value="COILED-COIL DOMAIN-CONTAINING PROTEIN 39"/>
    <property type="match status" value="1"/>
</dbReference>
<keyword evidence="7" id="KW-1185">Reference proteome</keyword>
<feature type="coiled-coil region" evidence="5">
    <location>
        <begin position="266"/>
        <end position="401"/>
    </location>
</feature>
<dbReference type="Pfam" id="PF24161">
    <property type="entry name" value="CCDC39"/>
    <property type="match status" value="1"/>
</dbReference>
<feature type="coiled-coil region" evidence="5">
    <location>
        <begin position="559"/>
        <end position="586"/>
    </location>
</feature>
<evidence type="ECO:0000256" key="5">
    <source>
        <dbReference type="SAM" id="Coils"/>
    </source>
</evidence>
<proteinExistence type="inferred from homology"/>
<protein>
    <recommendedName>
        <fullName evidence="2">Coiled-coil domain-containing protein 39</fullName>
    </recommendedName>
</protein>
<feature type="coiled-coil region" evidence="5">
    <location>
        <begin position="482"/>
        <end position="516"/>
    </location>
</feature>
<dbReference type="GO" id="GO:0036159">
    <property type="term" value="P:inner dynein arm assembly"/>
    <property type="evidence" value="ECO:0007669"/>
    <property type="project" value="InterPro"/>
</dbReference>
<dbReference type="GO" id="GO:0060285">
    <property type="term" value="P:cilium-dependent cell motility"/>
    <property type="evidence" value="ECO:0007669"/>
    <property type="project" value="TreeGrafter"/>
</dbReference>
<dbReference type="AlphaFoldDB" id="A0A0L0C1D0"/>
<feature type="coiled-coil region" evidence="5">
    <location>
        <begin position="676"/>
        <end position="807"/>
    </location>
</feature>
<dbReference type="InterPro" id="IPR033290">
    <property type="entry name" value="CCDC39"/>
</dbReference>
<comment type="function">
    <text evidence="4">Required for assembly of dynein regulatory complex (DRC) and inner dynein arm (IDA) complexes, which are responsible for ciliary beat regulation, thereby playing a central role in motility in cilia and flagella. Probably acts together with CCDC40 to form a molecular ruler that determines the 96 nanometer (nm) repeat length and arrangements of components in cilia and flagella. Not required for outer dynein arm complexes assembly.</text>
</comment>
<dbReference type="Proteomes" id="UP000037069">
    <property type="component" value="Unassembled WGS sequence"/>
</dbReference>
<evidence type="ECO:0000256" key="2">
    <source>
        <dbReference type="ARBA" id="ARBA00016725"/>
    </source>
</evidence>
<dbReference type="OMA" id="VDADIPM"/>
<dbReference type="OrthoDB" id="420518at2759"/>
<sequence length="939" mass="110527">MDAELIKNAMEVMHWNTKSAMPMANKENQLILQTLAELKDKKEQLIEHQQETEERLDKLQQHSRNAEETINHNLKLLEAFQSEVRTEAHLHKIALREHSKLKEDLKNVGKEWQNFKKFIETTENEMSKRKHNIDNLTNRIKWAKTALVEWRQAMEDGNKGFQLIEMYYKDDQLRAKQQNYKRLKLNDEIERQRKKLINMYDDQKTLECNLECTANLYRTAHAERRQMVETWKLAAQKMSQREKDIRNSEIALMECRLKVELKAKELKMQDNKLNEIIENNREVEEAIEMLNSETSDMKEQIQRLTDMIMLKTQEVDLITKELQNLSNRVQQQRAQNRRLSKEKSDYLIEIEHSEVVIGKLEDRLNAMNNKNLNAQQRLQVLEELMDVEDKAQREVNKETDRINGLIYRSQQQLVKFKEDSISLQVNNRGLSSNIAAVSKNNQLLEKDIKKHVENNYELSFKILNLERRIVILQGGVIDPVVEQRNQEYLVELEERYNKLQKNVQATQMQNKKLDDDMRKLTLTYNNDMTRLDQVNYKIKEAQVYCEGGIKRVKEETRRNQELIVELSILKMKAHEFENEINQCEEGTYNLVKHRMHLNRTIKDRMIEIKSQTDLLNLKRKHLQEELSTLRADIGERRKHIEAVKARFELTSKLLGVNEDGSLITATQLRVETAQEKQMLLDEGNELNEKVLKAEKEIEALQNTLALLNNCNDAYRKNVQKQQEGEEATTELKSLQINYCSSLNTLRNLRQELQDLEIKTNESFKEKEELSNILQKEIKKRNDNADFIARLKKELMDQKNKQVRADRELKTALKALKQRAISSEFLELYNRDLDLRELEKRNLDVLNQLGDLAYADDELGPKIARQLLNRGMKMPHMMQKSRSTISWRSETSYDGMSMSSSKEMFTSRSSLSEASEVKLTSNTRLSVISLELPEKKKGGK</sequence>